<protein>
    <submittedName>
        <fullName evidence="3">Thioredoxin fold domain-containing protein</fullName>
    </submittedName>
</protein>
<dbReference type="Pfam" id="PF13098">
    <property type="entry name" value="Thioredoxin_2"/>
    <property type="match status" value="1"/>
</dbReference>
<dbReference type="Proteomes" id="UP001597108">
    <property type="component" value="Unassembled WGS sequence"/>
</dbReference>
<feature type="domain" description="Thioredoxin-like fold" evidence="2">
    <location>
        <begin position="26"/>
        <end position="103"/>
    </location>
</feature>
<accession>A0ABW3IN15</accession>
<dbReference type="InterPro" id="IPR036249">
    <property type="entry name" value="Thioredoxin-like_sf"/>
</dbReference>
<reference evidence="4" key="1">
    <citation type="journal article" date="2019" name="Int. J. Syst. Evol. Microbiol.">
        <title>The Global Catalogue of Microorganisms (GCM) 10K type strain sequencing project: providing services to taxonomists for standard genome sequencing and annotation.</title>
        <authorList>
            <consortium name="The Broad Institute Genomics Platform"/>
            <consortium name="The Broad Institute Genome Sequencing Center for Infectious Disease"/>
            <person name="Wu L."/>
            <person name="Ma J."/>
        </authorList>
    </citation>
    <scope>NUCLEOTIDE SEQUENCE [LARGE SCALE GENOMIC DNA]</scope>
    <source>
        <strain evidence="4">CCUG 60524</strain>
    </source>
</reference>
<evidence type="ECO:0000313" key="4">
    <source>
        <dbReference type="Proteomes" id="UP001597108"/>
    </source>
</evidence>
<evidence type="ECO:0000313" key="3">
    <source>
        <dbReference type="EMBL" id="MFD0979482.1"/>
    </source>
</evidence>
<feature type="chain" id="PRO_5045889993" evidence="1">
    <location>
        <begin position="24"/>
        <end position="128"/>
    </location>
</feature>
<name>A0ABW3IN15_9RHOB</name>
<proteinExistence type="predicted"/>
<evidence type="ECO:0000259" key="2">
    <source>
        <dbReference type="Pfam" id="PF13098"/>
    </source>
</evidence>
<dbReference type="Gene3D" id="3.40.30.10">
    <property type="entry name" value="Glutaredoxin"/>
    <property type="match status" value="1"/>
</dbReference>
<gene>
    <name evidence="3" type="ORF">ACFQ2S_07410</name>
</gene>
<comment type="caution">
    <text evidence="3">The sequence shown here is derived from an EMBL/GenBank/DDBJ whole genome shotgun (WGS) entry which is preliminary data.</text>
</comment>
<keyword evidence="4" id="KW-1185">Reference proteome</keyword>
<sequence length="128" mass="14132">MPGILRTLAVSALMALAALPGQALELVMVEQVGCSYCARWNEEIGPIYPKTPEGAQAPLRRVDLRGDQIDALRLKRRVNFTPTFILIDADGQEISRLEGYPGEDFFWGLIERMLQDNTAYRPPAATGG</sequence>
<dbReference type="SUPFAM" id="SSF52833">
    <property type="entry name" value="Thioredoxin-like"/>
    <property type="match status" value="1"/>
</dbReference>
<keyword evidence="1" id="KW-0732">Signal</keyword>
<evidence type="ECO:0000256" key="1">
    <source>
        <dbReference type="SAM" id="SignalP"/>
    </source>
</evidence>
<dbReference type="InterPro" id="IPR012336">
    <property type="entry name" value="Thioredoxin-like_fold"/>
</dbReference>
<dbReference type="EMBL" id="JBHTJT010000008">
    <property type="protein sequence ID" value="MFD0979482.1"/>
    <property type="molecule type" value="Genomic_DNA"/>
</dbReference>
<organism evidence="3 4">
    <name type="scientific">Tropicimonas aquimaris</name>
    <dbReference type="NCBI Taxonomy" id="914152"/>
    <lineage>
        <taxon>Bacteria</taxon>
        <taxon>Pseudomonadati</taxon>
        <taxon>Pseudomonadota</taxon>
        <taxon>Alphaproteobacteria</taxon>
        <taxon>Rhodobacterales</taxon>
        <taxon>Roseobacteraceae</taxon>
        <taxon>Tropicimonas</taxon>
    </lineage>
</organism>
<dbReference type="RefSeq" id="WP_386073818.1">
    <property type="nucleotide sequence ID" value="NZ_JBHTJT010000008.1"/>
</dbReference>
<feature type="signal peptide" evidence="1">
    <location>
        <begin position="1"/>
        <end position="23"/>
    </location>
</feature>